<evidence type="ECO:0000256" key="2">
    <source>
        <dbReference type="ARBA" id="ARBA00022475"/>
    </source>
</evidence>
<sequence length="224" mass="25237">EKGVKVEITDETTDKNKDKVQLETKTKNESEIASNEDGIVITDNDIFAMWGQKVSFWMNSYACFKVFPALPWKVIPFTIPMFVLVQALVVNQWIDKLAHIFMHLCGDSIIGAIFIFLFSSLLACNVINNQPMAILFTRVLLIMRDHHQLSPKQLNGAMYAVILGSNYGANVTLIGALAGIMWAQLLKDKNIEVHHWEFSKMAVIATTCSTFICGWVLVAEIYSF</sequence>
<reference evidence="7 8" key="1">
    <citation type="journal article" date="2013" name="Curr. Biol.">
        <title>The Genome of the Foraminiferan Reticulomyxa filosa.</title>
        <authorList>
            <person name="Glockner G."/>
            <person name="Hulsmann N."/>
            <person name="Schleicher M."/>
            <person name="Noegel A.A."/>
            <person name="Eichinger L."/>
            <person name="Gallinger C."/>
            <person name="Pawlowski J."/>
            <person name="Sierra R."/>
            <person name="Euteneuer U."/>
            <person name="Pillet L."/>
            <person name="Moustafa A."/>
            <person name="Platzer M."/>
            <person name="Groth M."/>
            <person name="Szafranski K."/>
            <person name="Schliwa M."/>
        </authorList>
    </citation>
    <scope>NUCLEOTIDE SEQUENCE [LARGE SCALE GENOMIC DNA]</scope>
</reference>
<protein>
    <recommendedName>
        <fullName evidence="9">Citrate transporter-like domain-containing protein</fullName>
    </recommendedName>
</protein>
<organism evidence="7 8">
    <name type="scientific">Reticulomyxa filosa</name>
    <dbReference type="NCBI Taxonomy" id="46433"/>
    <lineage>
        <taxon>Eukaryota</taxon>
        <taxon>Sar</taxon>
        <taxon>Rhizaria</taxon>
        <taxon>Retaria</taxon>
        <taxon>Foraminifera</taxon>
        <taxon>Monothalamids</taxon>
        <taxon>Reticulomyxidae</taxon>
        <taxon>Reticulomyxa</taxon>
    </lineage>
</organism>
<evidence type="ECO:0000256" key="4">
    <source>
        <dbReference type="ARBA" id="ARBA00022989"/>
    </source>
</evidence>
<keyword evidence="4 6" id="KW-1133">Transmembrane helix</keyword>
<name>X6MF25_RETFI</name>
<dbReference type="AlphaFoldDB" id="X6MF25"/>
<keyword evidence="5 6" id="KW-0472">Membrane</keyword>
<feature type="transmembrane region" description="Helical" evidence="6">
    <location>
        <begin position="74"/>
        <end position="94"/>
    </location>
</feature>
<dbReference type="PANTHER" id="PTHR43302">
    <property type="entry name" value="TRANSPORTER ARSB-RELATED"/>
    <property type="match status" value="1"/>
</dbReference>
<keyword evidence="8" id="KW-1185">Reference proteome</keyword>
<proteinExistence type="predicted"/>
<evidence type="ECO:0000256" key="5">
    <source>
        <dbReference type="ARBA" id="ARBA00023136"/>
    </source>
</evidence>
<feature type="non-terminal residue" evidence="7">
    <location>
        <position position="1"/>
    </location>
</feature>
<feature type="transmembrane region" description="Helical" evidence="6">
    <location>
        <begin position="100"/>
        <end position="124"/>
    </location>
</feature>
<evidence type="ECO:0000313" key="7">
    <source>
        <dbReference type="EMBL" id="ETO12479.1"/>
    </source>
</evidence>
<comment type="subcellular location">
    <subcellularLocation>
        <location evidence="1">Cell membrane</location>
        <topology evidence="1">Multi-pass membrane protein</topology>
    </subcellularLocation>
</comment>
<keyword evidence="3 6" id="KW-0812">Transmembrane</keyword>
<evidence type="ECO:0000256" key="3">
    <source>
        <dbReference type="ARBA" id="ARBA00022692"/>
    </source>
</evidence>
<keyword evidence="2" id="KW-1003">Cell membrane</keyword>
<feature type="transmembrane region" description="Helical" evidence="6">
    <location>
        <begin position="157"/>
        <end position="182"/>
    </location>
</feature>
<comment type="caution">
    <text evidence="7">The sequence shown here is derived from an EMBL/GenBank/DDBJ whole genome shotgun (WGS) entry which is preliminary data.</text>
</comment>
<accession>X6MF25</accession>
<gene>
    <name evidence="7" type="ORF">RFI_24898</name>
</gene>
<dbReference type="Pfam" id="PF02040">
    <property type="entry name" value="ArsB"/>
    <property type="match status" value="1"/>
</dbReference>
<evidence type="ECO:0008006" key="9">
    <source>
        <dbReference type="Google" id="ProtNLM"/>
    </source>
</evidence>
<evidence type="ECO:0000256" key="1">
    <source>
        <dbReference type="ARBA" id="ARBA00004651"/>
    </source>
</evidence>
<dbReference type="GO" id="GO:0015105">
    <property type="term" value="F:arsenite transmembrane transporter activity"/>
    <property type="evidence" value="ECO:0007669"/>
    <property type="project" value="InterPro"/>
</dbReference>
<dbReference type="EMBL" id="ASPP01021373">
    <property type="protein sequence ID" value="ETO12479.1"/>
    <property type="molecule type" value="Genomic_DNA"/>
</dbReference>
<dbReference type="OrthoDB" id="442352at2759"/>
<dbReference type="Proteomes" id="UP000023152">
    <property type="component" value="Unassembled WGS sequence"/>
</dbReference>
<dbReference type="GO" id="GO:0005886">
    <property type="term" value="C:plasma membrane"/>
    <property type="evidence" value="ECO:0007669"/>
    <property type="project" value="UniProtKB-SubCell"/>
</dbReference>
<evidence type="ECO:0000256" key="6">
    <source>
        <dbReference type="SAM" id="Phobius"/>
    </source>
</evidence>
<dbReference type="PANTHER" id="PTHR43302:SF5">
    <property type="entry name" value="TRANSPORTER ARSB-RELATED"/>
    <property type="match status" value="1"/>
</dbReference>
<feature type="transmembrane region" description="Helical" evidence="6">
    <location>
        <begin position="202"/>
        <end position="222"/>
    </location>
</feature>
<evidence type="ECO:0000313" key="8">
    <source>
        <dbReference type="Proteomes" id="UP000023152"/>
    </source>
</evidence>
<dbReference type="InterPro" id="IPR000802">
    <property type="entry name" value="Arsenical_pump_ArsB"/>
</dbReference>
<dbReference type="OMA" id="DNDIFAM"/>